<feature type="transmembrane region" description="Helical" evidence="15">
    <location>
        <begin position="176"/>
        <end position="196"/>
    </location>
</feature>
<dbReference type="Gene3D" id="2.70.150.10">
    <property type="entry name" value="Calcium-transporting ATPase, cytoplasmic transduction domain A"/>
    <property type="match status" value="1"/>
</dbReference>
<dbReference type="SUPFAM" id="SSF81653">
    <property type="entry name" value="Calcium ATPase, transduction domain A"/>
    <property type="match status" value="1"/>
</dbReference>
<dbReference type="CDD" id="cd00371">
    <property type="entry name" value="HMA"/>
    <property type="match status" value="1"/>
</dbReference>
<evidence type="ECO:0000256" key="11">
    <source>
        <dbReference type="ARBA" id="ARBA00022967"/>
    </source>
</evidence>
<keyword evidence="8 15" id="KW-0547">Nucleotide-binding</keyword>
<organism evidence="17 18">
    <name type="scientific">Marinospirillum insulare</name>
    <dbReference type="NCBI Taxonomy" id="217169"/>
    <lineage>
        <taxon>Bacteria</taxon>
        <taxon>Pseudomonadati</taxon>
        <taxon>Pseudomonadota</taxon>
        <taxon>Gammaproteobacteria</taxon>
        <taxon>Oceanospirillales</taxon>
        <taxon>Oceanospirillaceae</taxon>
        <taxon>Marinospirillum</taxon>
    </lineage>
</organism>
<protein>
    <submittedName>
        <fullName evidence="17">Copper-translocating P-type ATPase</fullName>
    </submittedName>
</protein>
<keyword evidence="4 15" id="KW-1003">Cell membrane</keyword>
<dbReference type="InterPro" id="IPR027256">
    <property type="entry name" value="P-typ_ATPase_IB"/>
</dbReference>
<dbReference type="NCBIfam" id="TIGR01511">
    <property type="entry name" value="ATPase-IB1_Cu"/>
    <property type="match status" value="1"/>
</dbReference>
<dbReference type="CDD" id="cd02079">
    <property type="entry name" value="P-type_ATPase_HM"/>
    <property type="match status" value="1"/>
</dbReference>
<dbReference type="SUPFAM" id="SSF56784">
    <property type="entry name" value="HAD-like"/>
    <property type="match status" value="1"/>
</dbReference>
<evidence type="ECO:0000256" key="7">
    <source>
        <dbReference type="ARBA" id="ARBA00022723"/>
    </source>
</evidence>
<dbReference type="Pfam" id="PF00403">
    <property type="entry name" value="HMA"/>
    <property type="match status" value="1"/>
</dbReference>
<dbReference type="Pfam" id="PF00122">
    <property type="entry name" value="E1-E2_ATPase"/>
    <property type="match status" value="1"/>
</dbReference>
<dbReference type="InterPro" id="IPR036163">
    <property type="entry name" value="HMA_dom_sf"/>
</dbReference>
<reference evidence="18" key="1">
    <citation type="journal article" date="2019" name="Int. J. Syst. Evol. Microbiol.">
        <title>The Global Catalogue of Microorganisms (GCM) 10K type strain sequencing project: providing services to taxonomists for standard genome sequencing and annotation.</title>
        <authorList>
            <consortium name="The Broad Institute Genomics Platform"/>
            <consortium name="The Broad Institute Genome Sequencing Center for Infectious Disease"/>
            <person name="Wu L."/>
            <person name="Ma J."/>
        </authorList>
    </citation>
    <scope>NUCLEOTIDE SEQUENCE [LARGE SCALE GENOMIC DNA]</scope>
    <source>
        <strain evidence="18">NBRC 100033</strain>
    </source>
</reference>
<keyword evidence="7 15" id="KW-0479">Metal-binding</keyword>
<dbReference type="RefSeq" id="WP_051610322.1">
    <property type="nucleotide sequence ID" value="NZ_BSOR01000008.1"/>
</dbReference>
<evidence type="ECO:0000256" key="5">
    <source>
        <dbReference type="ARBA" id="ARBA00022553"/>
    </source>
</evidence>
<dbReference type="Pfam" id="PF00702">
    <property type="entry name" value="Hydrolase"/>
    <property type="match status" value="1"/>
</dbReference>
<dbReference type="PROSITE" id="PS00154">
    <property type="entry name" value="ATPASE_E1_E2"/>
    <property type="match status" value="1"/>
</dbReference>
<dbReference type="InterPro" id="IPR036412">
    <property type="entry name" value="HAD-like_sf"/>
</dbReference>
<evidence type="ECO:0000256" key="1">
    <source>
        <dbReference type="ARBA" id="ARBA00004651"/>
    </source>
</evidence>
<evidence type="ECO:0000256" key="12">
    <source>
        <dbReference type="ARBA" id="ARBA00022989"/>
    </source>
</evidence>
<dbReference type="PROSITE" id="PS50846">
    <property type="entry name" value="HMA_2"/>
    <property type="match status" value="1"/>
</dbReference>
<dbReference type="Gene3D" id="3.30.70.100">
    <property type="match status" value="1"/>
</dbReference>
<evidence type="ECO:0000256" key="10">
    <source>
        <dbReference type="ARBA" id="ARBA00022842"/>
    </source>
</evidence>
<dbReference type="Gene3D" id="3.40.1110.10">
    <property type="entry name" value="Calcium-transporting ATPase, cytoplasmic domain N"/>
    <property type="match status" value="1"/>
</dbReference>
<evidence type="ECO:0000259" key="16">
    <source>
        <dbReference type="PROSITE" id="PS50846"/>
    </source>
</evidence>
<dbReference type="SUPFAM" id="SSF81665">
    <property type="entry name" value="Calcium ATPase, transmembrane domain M"/>
    <property type="match status" value="1"/>
</dbReference>
<sequence length="824" mass="90250">MSQEACFHCGEPVPKNSHFSVTVNEQQESLCCPGCEAVANAIVYGGLESYYKFRTELPARPELSESELAELKVYDAPELLQEFVHVNEEGFAETTLAIEGITCAACAWLIENQINGLEGVEYTGVNLTSQRTVLRWNLNKLPLSKLLAEFKSIGYSAQPWQADEQQKKLEKEQKTAIRRLIVAALGSMQAMMFGISLEAGMLANFMEPEFILLFQWLSFLVTTPVVIYSAWPFFASALNELKNRRLNMDVPVSLAIGLGYSASVWALVTQTGELHFYAIAMFTFFLLFGRYIEMRTRHRIGSSGNALQDLIPQAAILLDENQQESFIPSRNLKPGDLILVKPGHTLPIDGVIVSGRSSVNQATMTGEYLPVACHPGHQVLAGTQNIDSPLTVRVEKTGQDVRLASISRLSERALAEKPRIASIANEASRYFVAALLIISTLVFTVWLGIDSSRAFWVLIALLVVTCPCALALATPTALAVANSTLARQGVLITRGHVLEGLAKADHVIFDKTGTLTEGRLELKAVRWLGSATDPRKNQIKSYAAALEAQSEHPIARAFAEARDPNLMAESIQAFTGQGLSGVIGENKYRLGRADFAWQNAVLTPPEEEGQWLLFADEHTPLCWFHLSDQLRPDSQAMLEQLKSLGITYELLSGDQEGSVASIAKELGMLHFTANATPELKLERLKELQKQGRQVVMVGDGVNDVPVLAGAQVSIAMGDSTDLAKTSADTLLLSSRLIKIPHAFKKARLTSQVIKQNLGLSLVYNLIALPAASMGLVPPWLAALGMTSSSLLVVLNALRLRDKASEQRLSEQRKQVQTQQSAKSI</sequence>
<evidence type="ECO:0000256" key="9">
    <source>
        <dbReference type="ARBA" id="ARBA00022840"/>
    </source>
</evidence>
<comment type="similarity">
    <text evidence="2 15">Belongs to the cation transport ATPase (P-type) (TC 3.A.3) family. Type IB subfamily.</text>
</comment>
<evidence type="ECO:0000256" key="2">
    <source>
        <dbReference type="ARBA" id="ARBA00006024"/>
    </source>
</evidence>
<comment type="subcellular location">
    <subcellularLocation>
        <location evidence="1">Cell membrane</location>
        <topology evidence="1">Multi-pass membrane protein</topology>
    </subcellularLocation>
</comment>
<feature type="transmembrane region" description="Helical" evidence="15">
    <location>
        <begin position="274"/>
        <end position="292"/>
    </location>
</feature>
<dbReference type="InterPro" id="IPR059000">
    <property type="entry name" value="ATPase_P-type_domA"/>
</dbReference>
<proteinExistence type="inferred from homology"/>
<evidence type="ECO:0000313" key="17">
    <source>
        <dbReference type="EMBL" id="GLR62988.1"/>
    </source>
</evidence>
<feature type="transmembrane region" description="Helical" evidence="15">
    <location>
        <begin position="779"/>
        <end position="797"/>
    </location>
</feature>
<dbReference type="SFLD" id="SFLDF00027">
    <property type="entry name" value="p-type_atpase"/>
    <property type="match status" value="1"/>
</dbReference>
<feature type="transmembrane region" description="Helical" evidence="15">
    <location>
        <begin position="216"/>
        <end position="238"/>
    </location>
</feature>
<dbReference type="InterPro" id="IPR017969">
    <property type="entry name" value="Heavy-metal-associated_CS"/>
</dbReference>
<evidence type="ECO:0000256" key="15">
    <source>
        <dbReference type="RuleBase" id="RU362081"/>
    </source>
</evidence>
<dbReference type="NCBIfam" id="TIGR01512">
    <property type="entry name" value="ATPase-IB2_Cd"/>
    <property type="match status" value="1"/>
</dbReference>
<keyword evidence="12 15" id="KW-1133">Transmembrane helix</keyword>
<keyword evidence="6 15" id="KW-0812">Transmembrane</keyword>
<keyword evidence="13" id="KW-0406">Ion transport</keyword>
<feature type="transmembrane region" description="Helical" evidence="15">
    <location>
        <begin position="757"/>
        <end position="773"/>
    </location>
</feature>
<evidence type="ECO:0000256" key="8">
    <source>
        <dbReference type="ARBA" id="ARBA00022741"/>
    </source>
</evidence>
<feature type="transmembrane region" description="Helical" evidence="15">
    <location>
        <begin position="250"/>
        <end position="268"/>
    </location>
</feature>
<keyword evidence="11" id="KW-1278">Translocase</keyword>
<dbReference type="PRINTS" id="PR00119">
    <property type="entry name" value="CATATPASE"/>
</dbReference>
<dbReference type="SUPFAM" id="SSF55008">
    <property type="entry name" value="HMA, heavy metal-associated domain"/>
    <property type="match status" value="1"/>
</dbReference>
<evidence type="ECO:0000256" key="4">
    <source>
        <dbReference type="ARBA" id="ARBA00022475"/>
    </source>
</evidence>
<dbReference type="SFLD" id="SFLDS00003">
    <property type="entry name" value="Haloacid_Dehalogenase"/>
    <property type="match status" value="1"/>
</dbReference>
<feature type="transmembrane region" description="Helical" evidence="15">
    <location>
        <begin position="430"/>
        <end position="449"/>
    </location>
</feature>
<comment type="caution">
    <text evidence="17">The sequence shown here is derived from an EMBL/GenBank/DDBJ whole genome shotgun (WGS) entry which is preliminary data.</text>
</comment>
<keyword evidence="3" id="KW-0813">Transport</keyword>
<dbReference type="PROSITE" id="PS01229">
    <property type="entry name" value="COF_2"/>
    <property type="match status" value="1"/>
</dbReference>
<dbReference type="PRINTS" id="PR00943">
    <property type="entry name" value="CUATPASE"/>
</dbReference>
<dbReference type="InterPro" id="IPR006121">
    <property type="entry name" value="HMA_dom"/>
</dbReference>
<evidence type="ECO:0000256" key="6">
    <source>
        <dbReference type="ARBA" id="ARBA00022692"/>
    </source>
</evidence>
<dbReference type="InterPro" id="IPR023298">
    <property type="entry name" value="ATPase_P-typ_TM_dom_sf"/>
</dbReference>
<evidence type="ECO:0000313" key="18">
    <source>
        <dbReference type="Proteomes" id="UP001156682"/>
    </source>
</evidence>
<dbReference type="PROSITE" id="PS01047">
    <property type="entry name" value="HMA_1"/>
    <property type="match status" value="1"/>
</dbReference>
<evidence type="ECO:0000256" key="3">
    <source>
        <dbReference type="ARBA" id="ARBA00022448"/>
    </source>
</evidence>
<name>A0ABQ5ZYB6_9GAMM</name>
<evidence type="ECO:0000256" key="14">
    <source>
        <dbReference type="ARBA" id="ARBA00023136"/>
    </source>
</evidence>
<keyword evidence="5" id="KW-0597">Phosphoprotein</keyword>
<dbReference type="InterPro" id="IPR018303">
    <property type="entry name" value="ATPase_P-typ_P_site"/>
</dbReference>
<dbReference type="NCBIfam" id="TIGR01525">
    <property type="entry name" value="ATPase-IB_hvy"/>
    <property type="match status" value="1"/>
</dbReference>
<feature type="transmembrane region" description="Helical" evidence="15">
    <location>
        <begin position="455"/>
        <end position="481"/>
    </location>
</feature>
<dbReference type="InterPro" id="IPR044492">
    <property type="entry name" value="P_typ_ATPase_HD_dom"/>
</dbReference>
<keyword evidence="10" id="KW-0460">Magnesium</keyword>
<dbReference type="SFLD" id="SFLDG00002">
    <property type="entry name" value="C1.7:_P-type_atpase_like"/>
    <property type="match status" value="1"/>
</dbReference>
<dbReference type="NCBIfam" id="TIGR01494">
    <property type="entry name" value="ATPase_P-type"/>
    <property type="match status" value="1"/>
</dbReference>
<dbReference type="InterPro" id="IPR023299">
    <property type="entry name" value="ATPase_P-typ_cyto_dom_N"/>
</dbReference>
<dbReference type="Proteomes" id="UP001156682">
    <property type="component" value="Unassembled WGS sequence"/>
</dbReference>
<feature type="domain" description="HMA" evidence="16">
    <location>
        <begin position="92"/>
        <end position="158"/>
    </location>
</feature>
<dbReference type="Gene3D" id="3.40.50.1000">
    <property type="entry name" value="HAD superfamily/HAD-like"/>
    <property type="match status" value="1"/>
</dbReference>
<accession>A0ABQ5ZYB6</accession>
<dbReference type="PANTHER" id="PTHR43520">
    <property type="entry name" value="ATP7, ISOFORM B"/>
    <property type="match status" value="1"/>
</dbReference>
<keyword evidence="14 15" id="KW-0472">Membrane</keyword>
<dbReference type="InterPro" id="IPR001757">
    <property type="entry name" value="P_typ_ATPase"/>
</dbReference>
<dbReference type="InterPro" id="IPR021993">
    <property type="entry name" value="ATPase-cat-bd"/>
</dbReference>
<gene>
    <name evidence="17" type="ORF">GCM10007878_04230</name>
</gene>
<dbReference type="Pfam" id="PF12156">
    <property type="entry name" value="ATPase-cat_bd"/>
    <property type="match status" value="1"/>
</dbReference>
<dbReference type="EMBL" id="BSOR01000008">
    <property type="protein sequence ID" value="GLR62988.1"/>
    <property type="molecule type" value="Genomic_DNA"/>
</dbReference>
<evidence type="ECO:0000256" key="13">
    <source>
        <dbReference type="ARBA" id="ARBA00023065"/>
    </source>
</evidence>
<dbReference type="InterPro" id="IPR008250">
    <property type="entry name" value="ATPase_P-typ_transduc_dom_A_sf"/>
</dbReference>
<dbReference type="InterPro" id="IPR023214">
    <property type="entry name" value="HAD_sf"/>
</dbReference>
<keyword evidence="18" id="KW-1185">Reference proteome</keyword>
<dbReference type="PANTHER" id="PTHR43520:SF5">
    <property type="entry name" value="CATION-TRANSPORTING P-TYPE ATPASE-RELATED"/>
    <property type="match status" value="1"/>
</dbReference>
<keyword evidence="9 15" id="KW-0067">ATP-binding</keyword>